<reference evidence="1 2" key="1">
    <citation type="submission" date="2015-03" db="EMBL/GenBank/DDBJ databases">
        <title>Draft Genome Sequences of Agrobacterium nepotum Strain 39/7T (= CFBP 7436T = LMG 26435T) and Agrobacterium sp. Strain KFB 330 (= CFBP 8308 = LMG 28674).</title>
        <authorList>
            <person name="Kuzmanovic N."/>
            <person name="Pulawska J."/>
            <person name="Obradovic A."/>
        </authorList>
    </citation>
    <scope>NUCLEOTIDE SEQUENCE [LARGE SCALE GENOMIC DNA]</scope>
    <source>
        <strain evidence="1 2">39/7</strain>
    </source>
</reference>
<dbReference type="EMBL" id="JWJH01000028">
    <property type="protein sequence ID" value="KJF65606.1"/>
    <property type="molecule type" value="Genomic_DNA"/>
</dbReference>
<organism evidence="1 2">
    <name type="scientific">Rhizobium nepotum 39/7</name>
    <dbReference type="NCBI Taxonomy" id="1368418"/>
    <lineage>
        <taxon>Bacteria</taxon>
        <taxon>Pseudomonadati</taxon>
        <taxon>Pseudomonadota</taxon>
        <taxon>Alphaproteobacteria</taxon>
        <taxon>Hyphomicrobiales</taxon>
        <taxon>Rhizobiaceae</taxon>
        <taxon>Rhizobium/Agrobacterium group</taxon>
        <taxon>Rhizobium</taxon>
    </lineage>
</organism>
<evidence type="ECO:0000313" key="1">
    <source>
        <dbReference type="EMBL" id="KJF65606.1"/>
    </source>
</evidence>
<evidence type="ECO:0000313" key="2">
    <source>
        <dbReference type="Proteomes" id="UP000052068"/>
    </source>
</evidence>
<sequence length="86" mass="9492">MREKLVSELAGRDTPAADFEEKIAKLKAQFNPASTEIAIRKLLFLARNNGDEHAKERLMPIVRDLIQTVVIGKTPGQPAGKPTGPW</sequence>
<dbReference type="Proteomes" id="UP000052068">
    <property type="component" value="Unassembled WGS sequence"/>
</dbReference>
<dbReference type="RefSeq" id="WP_045024504.1">
    <property type="nucleotide sequence ID" value="NZ_JWJH01000028.1"/>
</dbReference>
<keyword evidence="2" id="KW-1185">Reference proteome</keyword>
<protein>
    <submittedName>
        <fullName evidence="1">Uncharacterized protein</fullName>
    </submittedName>
</protein>
<name>A0ABR5CLD4_9HYPH</name>
<comment type="caution">
    <text evidence="1">The sequence shown here is derived from an EMBL/GenBank/DDBJ whole genome shotgun (WGS) entry which is preliminary data.</text>
</comment>
<accession>A0ABR5CLD4</accession>
<proteinExistence type="predicted"/>
<gene>
    <name evidence="1" type="ORF">RS75_22095</name>
</gene>